<organism evidence="1 2">
    <name type="scientific">Thomasclavelia cocleata</name>
    <dbReference type="NCBI Taxonomy" id="69824"/>
    <lineage>
        <taxon>Bacteria</taxon>
        <taxon>Bacillati</taxon>
        <taxon>Bacillota</taxon>
        <taxon>Erysipelotrichia</taxon>
        <taxon>Erysipelotrichales</taxon>
        <taxon>Coprobacillaceae</taxon>
        <taxon>Thomasclavelia</taxon>
    </lineage>
</organism>
<sequence length="149" mass="17738">MSYEAQIEMLTCSDNKQAYNALKELLLVCEHSNDLYIFFDKFVDMMNNKTNSFIRTRGLRLIAYHAKWDNENKINSIIEQWLSHIEDEKPITARQCIQDVIVIAKYKPELINVILDALGHFDQIYDDSMQKLVYKDRQKAIKIIRQYTW</sequence>
<dbReference type="InterPro" id="IPR016024">
    <property type="entry name" value="ARM-type_fold"/>
</dbReference>
<protein>
    <recommendedName>
        <fullName evidence="3">SufBD protein</fullName>
    </recommendedName>
</protein>
<keyword evidence="2" id="KW-1185">Reference proteome</keyword>
<dbReference type="GeneID" id="78288192"/>
<proteinExistence type="predicted"/>
<name>A0A1I0EA28_9FIRM</name>
<dbReference type="OrthoDB" id="1951221at2"/>
<reference evidence="2" key="1">
    <citation type="submission" date="2016-10" db="EMBL/GenBank/DDBJ databases">
        <authorList>
            <person name="Varghese N."/>
            <person name="Submissions S."/>
        </authorList>
    </citation>
    <scope>NUCLEOTIDE SEQUENCE [LARGE SCALE GENOMIC DNA]</scope>
    <source>
        <strain evidence="2">DSM 1551</strain>
    </source>
</reference>
<dbReference type="EMBL" id="FOIN01000010">
    <property type="protein sequence ID" value="SET42050.1"/>
    <property type="molecule type" value="Genomic_DNA"/>
</dbReference>
<evidence type="ECO:0000313" key="2">
    <source>
        <dbReference type="Proteomes" id="UP000198558"/>
    </source>
</evidence>
<dbReference type="RefSeq" id="WP_021404304.1">
    <property type="nucleotide sequence ID" value="NZ_FOIN01000010.1"/>
</dbReference>
<dbReference type="Proteomes" id="UP000198558">
    <property type="component" value="Unassembled WGS sequence"/>
</dbReference>
<accession>A0A1I0EA28</accession>
<evidence type="ECO:0008006" key="3">
    <source>
        <dbReference type="Google" id="ProtNLM"/>
    </source>
</evidence>
<gene>
    <name evidence="1" type="ORF">SAMN04489758_11027</name>
</gene>
<dbReference type="SUPFAM" id="SSF48371">
    <property type="entry name" value="ARM repeat"/>
    <property type="match status" value="1"/>
</dbReference>
<evidence type="ECO:0000313" key="1">
    <source>
        <dbReference type="EMBL" id="SET42050.1"/>
    </source>
</evidence>
<dbReference type="AlphaFoldDB" id="A0A1I0EA28"/>